<dbReference type="Proteomes" id="UP000008312">
    <property type="component" value="Unassembled WGS sequence"/>
</dbReference>
<proteinExistence type="inferred from homology"/>
<name>D8M047_BLAHO</name>
<evidence type="ECO:0000313" key="6">
    <source>
        <dbReference type="Proteomes" id="UP000008312"/>
    </source>
</evidence>
<evidence type="ECO:0000313" key="5">
    <source>
        <dbReference type="EMBL" id="CBK21436.2"/>
    </source>
</evidence>
<dbReference type="AlphaFoldDB" id="D8M047"/>
<evidence type="ECO:0000256" key="1">
    <source>
        <dbReference type="ARBA" id="ARBA00008777"/>
    </source>
</evidence>
<evidence type="ECO:0000256" key="4">
    <source>
        <dbReference type="RuleBase" id="RU000660"/>
    </source>
</evidence>
<dbReference type="InParanoid" id="D8M047"/>
<dbReference type="EMBL" id="FN668642">
    <property type="protein sequence ID" value="CBK21436.2"/>
    <property type="molecule type" value="Genomic_DNA"/>
</dbReference>
<keyword evidence="3 4" id="KW-0687">Ribonucleoprotein</keyword>
<dbReference type="Pfam" id="PF01196">
    <property type="entry name" value="Ribosomal_L17"/>
    <property type="match status" value="1"/>
</dbReference>
<dbReference type="InterPro" id="IPR047859">
    <property type="entry name" value="Ribosomal_bL17_CS"/>
</dbReference>
<dbReference type="OrthoDB" id="275000at2759"/>
<keyword evidence="6" id="KW-1185">Reference proteome</keyword>
<dbReference type="GO" id="GO:0006412">
    <property type="term" value="P:translation"/>
    <property type="evidence" value="ECO:0007669"/>
    <property type="project" value="InterPro"/>
</dbReference>
<reference evidence="5" key="1">
    <citation type="submission" date="2010-02" db="EMBL/GenBank/DDBJ databases">
        <title>Sequencing and annotation of the Blastocystis hominis genome.</title>
        <authorList>
            <person name="Wincker P."/>
        </authorList>
    </citation>
    <scope>NUCLEOTIDE SEQUENCE</scope>
    <source>
        <strain evidence="5">Singapore isolate B</strain>
    </source>
</reference>
<dbReference type="PANTHER" id="PTHR14413:SF16">
    <property type="entry name" value="LARGE RIBOSOMAL SUBUNIT PROTEIN BL17M"/>
    <property type="match status" value="1"/>
</dbReference>
<gene>
    <name evidence="5" type="ORF">GSBLH_T00001602001</name>
</gene>
<evidence type="ECO:0000256" key="3">
    <source>
        <dbReference type="ARBA" id="ARBA00023274"/>
    </source>
</evidence>
<organism evidence="5">
    <name type="scientific">Blastocystis hominis</name>
    <dbReference type="NCBI Taxonomy" id="12968"/>
    <lineage>
        <taxon>Eukaryota</taxon>
        <taxon>Sar</taxon>
        <taxon>Stramenopiles</taxon>
        <taxon>Bigyra</taxon>
        <taxon>Opalozoa</taxon>
        <taxon>Opalinata</taxon>
        <taxon>Blastocystidae</taxon>
        <taxon>Blastocystis</taxon>
    </lineage>
</organism>
<dbReference type="NCBIfam" id="TIGR00059">
    <property type="entry name" value="L17"/>
    <property type="match status" value="1"/>
</dbReference>
<dbReference type="SUPFAM" id="SSF64263">
    <property type="entry name" value="Prokaryotic ribosomal protein L17"/>
    <property type="match status" value="1"/>
</dbReference>
<dbReference type="InterPro" id="IPR000456">
    <property type="entry name" value="Ribosomal_bL17"/>
</dbReference>
<dbReference type="GO" id="GO:0022625">
    <property type="term" value="C:cytosolic large ribosomal subunit"/>
    <property type="evidence" value="ECO:0007669"/>
    <property type="project" value="TreeGrafter"/>
</dbReference>
<dbReference type="PROSITE" id="PS01167">
    <property type="entry name" value="RIBOSOMAL_L17"/>
    <property type="match status" value="1"/>
</dbReference>
<protein>
    <submittedName>
        <fullName evidence="5">Ribosomal protein L17</fullName>
    </submittedName>
</protein>
<sequence length="98" mass="11575">MKHRVIFRKLGRKTSHRTAMLRNLTTSLIEHDRIRTTVTRAKEVRRVADQMVTLAKKGTDYARQRAAVTVKTDEAMEKLFDTIAGRYKFFVFLFYDCF</sequence>
<comment type="similarity">
    <text evidence="1 4">Belongs to the bacterial ribosomal protein bL17 family.</text>
</comment>
<dbReference type="GO" id="GO:0003735">
    <property type="term" value="F:structural constituent of ribosome"/>
    <property type="evidence" value="ECO:0007669"/>
    <property type="project" value="InterPro"/>
</dbReference>
<evidence type="ECO:0000256" key="2">
    <source>
        <dbReference type="ARBA" id="ARBA00022980"/>
    </source>
</evidence>
<dbReference type="Gene3D" id="3.90.1030.10">
    <property type="entry name" value="Ribosomal protein L17"/>
    <property type="match status" value="1"/>
</dbReference>
<dbReference type="PANTHER" id="PTHR14413">
    <property type="entry name" value="RIBOSOMAL PROTEIN L17"/>
    <property type="match status" value="1"/>
</dbReference>
<dbReference type="RefSeq" id="XP_012895484.1">
    <property type="nucleotide sequence ID" value="XM_013040030.1"/>
</dbReference>
<dbReference type="InterPro" id="IPR036373">
    <property type="entry name" value="Ribosomal_bL17_sf"/>
</dbReference>
<dbReference type="GeneID" id="24918844"/>
<accession>D8M047</accession>
<keyword evidence="2 4" id="KW-0689">Ribosomal protein</keyword>